<dbReference type="RefSeq" id="WP_079639721.1">
    <property type="nucleotide sequence ID" value="NZ_FUYP01000027.1"/>
</dbReference>
<dbReference type="AlphaFoldDB" id="A0A1T5F0U0"/>
<feature type="chain" id="PRO_5012097673" evidence="2">
    <location>
        <begin position="24"/>
        <end position="223"/>
    </location>
</feature>
<name>A0A1T5F0U0_9SPHN</name>
<sequence>MKALHLPLAALVAAMMVPGTATAKSGGVQVKIFATYVAPDGKITAIKTDQIGLPAGTQSKADDNVAPTVAIEYFLSDTLSLETIAGVTVHDVSGRGALGGTTLVSDASIVPATLTFKYHFGKEGGMRPYVGAGPSYFIFIDEKPGATTLALGATRQKMGDKLGAAFQAGVDIPLNDRGFAISLDTKRYILRPTATWYAGRTEVLKTRHTLDPWVVSVGAALRF</sequence>
<evidence type="ECO:0000313" key="3">
    <source>
        <dbReference type="EMBL" id="SKB89600.1"/>
    </source>
</evidence>
<dbReference type="OrthoDB" id="9807574at2"/>
<keyword evidence="4" id="KW-1185">Reference proteome</keyword>
<dbReference type="Proteomes" id="UP000190044">
    <property type="component" value="Unassembled WGS sequence"/>
</dbReference>
<proteinExistence type="inferred from homology"/>
<feature type="signal peptide" evidence="2">
    <location>
        <begin position="1"/>
        <end position="23"/>
    </location>
</feature>
<dbReference type="GO" id="GO:0019867">
    <property type="term" value="C:outer membrane"/>
    <property type="evidence" value="ECO:0007669"/>
    <property type="project" value="InterPro"/>
</dbReference>
<gene>
    <name evidence="3" type="ORF">SAMN06295937_10273</name>
</gene>
<accession>A0A1T5F0U0</accession>
<evidence type="ECO:0000313" key="4">
    <source>
        <dbReference type="Proteomes" id="UP000190044"/>
    </source>
</evidence>
<dbReference type="PANTHER" id="PTHR36920:SF1">
    <property type="entry name" value="OUTER MEMBRANE PROTEIN W"/>
    <property type="match status" value="1"/>
</dbReference>
<dbReference type="Gene3D" id="2.40.160.20">
    <property type="match status" value="1"/>
</dbReference>
<comment type="similarity">
    <text evidence="1">Belongs to the OmpW/AlkL family.</text>
</comment>
<dbReference type="InterPro" id="IPR011250">
    <property type="entry name" value="OMP/PagP_B-barrel"/>
</dbReference>
<dbReference type="PANTHER" id="PTHR36920">
    <property type="match status" value="1"/>
</dbReference>
<dbReference type="Pfam" id="PF03922">
    <property type="entry name" value="OmpW"/>
    <property type="match status" value="1"/>
</dbReference>
<dbReference type="InterPro" id="IPR005618">
    <property type="entry name" value="OMPW"/>
</dbReference>
<organism evidence="3 4">
    <name type="scientific">Sphingopyxis flava</name>
    <dbReference type="NCBI Taxonomy" id="1507287"/>
    <lineage>
        <taxon>Bacteria</taxon>
        <taxon>Pseudomonadati</taxon>
        <taxon>Pseudomonadota</taxon>
        <taxon>Alphaproteobacteria</taxon>
        <taxon>Sphingomonadales</taxon>
        <taxon>Sphingomonadaceae</taxon>
        <taxon>Sphingopyxis</taxon>
    </lineage>
</organism>
<evidence type="ECO:0000256" key="2">
    <source>
        <dbReference type="SAM" id="SignalP"/>
    </source>
</evidence>
<dbReference type="SUPFAM" id="SSF56925">
    <property type="entry name" value="OMPA-like"/>
    <property type="match status" value="1"/>
</dbReference>
<evidence type="ECO:0000256" key="1">
    <source>
        <dbReference type="ARBA" id="ARBA00009330"/>
    </source>
</evidence>
<dbReference type="GO" id="GO:0055085">
    <property type="term" value="P:transmembrane transport"/>
    <property type="evidence" value="ECO:0007669"/>
    <property type="project" value="TreeGrafter"/>
</dbReference>
<protein>
    <submittedName>
        <fullName evidence="3">Outer membrane protein</fullName>
    </submittedName>
</protein>
<keyword evidence="2" id="KW-0732">Signal</keyword>
<reference evidence="4" key="1">
    <citation type="submission" date="2017-02" db="EMBL/GenBank/DDBJ databases">
        <authorList>
            <person name="Varghese N."/>
            <person name="Submissions S."/>
        </authorList>
    </citation>
    <scope>NUCLEOTIDE SEQUENCE [LARGE SCALE GENOMIC DNA]</scope>
    <source>
        <strain evidence="4">R11H</strain>
    </source>
</reference>
<dbReference type="EMBL" id="FUYP01000027">
    <property type="protein sequence ID" value="SKB89600.1"/>
    <property type="molecule type" value="Genomic_DNA"/>
</dbReference>